<evidence type="ECO:0000256" key="2">
    <source>
        <dbReference type="ARBA" id="ARBA00022833"/>
    </source>
</evidence>
<dbReference type="EMBL" id="MU003841">
    <property type="protein sequence ID" value="KAF2717579.1"/>
    <property type="molecule type" value="Genomic_DNA"/>
</dbReference>
<name>A0A9P4Q0P5_9PEZI</name>
<evidence type="ECO:0000256" key="5">
    <source>
        <dbReference type="ARBA" id="ARBA00023163"/>
    </source>
</evidence>
<evidence type="ECO:0000256" key="6">
    <source>
        <dbReference type="ARBA" id="ARBA00023242"/>
    </source>
</evidence>
<accession>A0A9P4Q0P5</accession>
<feature type="domain" description="Zn(2)-C6 fungal-type" evidence="7">
    <location>
        <begin position="24"/>
        <end position="52"/>
    </location>
</feature>
<dbReference type="Proteomes" id="UP000799441">
    <property type="component" value="Unassembled WGS sequence"/>
</dbReference>
<dbReference type="PANTHER" id="PTHR36206:SF10">
    <property type="entry name" value="ZN(II)2CYS6 TRANSCRIPTION FACTOR (EUROFUNG)"/>
    <property type="match status" value="1"/>
</dbReference>
<dbReference type="InterPro" id="IPR052360">
    <property type="entry name" value="Transcr_Regulatory_Proteins"/>
</dbReference>
<dbReference type="GO" id="GO:0000981">
    <property type="term" value="F:DNA-binding transcription factor activity, RNA polymerase II-specific"/>
    <property type="evidence" value="ECO:0007669"/>
    <property type="project" value="InterPro"/>
</dbReference>
<dbReference type="Pfam" id="PF00172">
    <property type="entry name" value="Zn_clus"/>
    <property type="match status" value="1"/>
</dbReference>
<keyword evidence="1" id="KW-0479">Metal-binding</keyword>
<dbReference type="PROSITE" id="PS50048">
    <property type="entry name" value="ZN2_CY6_FUNGAL_2"/>
    <property type="match status" value="1"/>
</dbReference>
<dbReference type="GO" id="GO:0008270">
    <property type="term" value="F:zinc ion binding"/>
    <property type="evidence" value="ECO:0007669"/>
    <property type="project" value="InterPro"/>
</dbReference>
<reference evidence="8" key="1">
    <citation type="journal article" date="2020" name="Stud. Mycol.">
        <title>101 Dothideomycetes genomes: a test case for predicting lifestyles and emergence of pathogens.</title>
        <authorList>
            <person name="Haridas S."/>
            <person name="Albert R."/>
            <person name="Binder M."/>
            <person name="Bloem J."/>
            <person name="Labutti K."/>
            <person name="Salamov A."/>
            <person name="Andreopoulos B."/>
            <person name="Baker S."/>
            <person name="Barry K."/>
            <person name="Bills G."/>
            <person name="Bluhm B."/>
            <person name="Cannon C."/>
            <person name="Castanera R."/>
            <person name="Culley D."/>
            <person name="Daum C."/>
            <person name="Ezra D."/>
            <person name="Gonzalez J."/>
            <person name="Henrissat B."/>
            <person name="Kuo A."/>
            <person name="Liang C."/>
            <person name="Lipzen A."/>
            <person name="Lutzoni F."/>
            <person name="Magnuson J."/>
            <person name="Mondo S."/>
            <person name="Nolan M."/>
            <person name="Ohm R."/>
            <person name="Pangilinan J."/>
            <person name="Park H.-J."/>
            <person name="Ramirez L."/>
            <person name="Alfaro M."/>
            <person name="Sun H."/>
            <person name="Tritt A."/>
            <person name="Yoshinaga Y."/>
            <person name="Zwiers L.-H."/>
            <person name="Turgeon B."/>
            <person name="Goodwin S."/>
            <person name="Spatafora J."/>
            <person name="Crous P."/>
            <person name="Grigoriev I."/>
        </authorList>
    </citation>
    <scope>NUCLEOTIDE SEQUENCE</scope>
    <source>
        <strain evidence="8">CBS 116435</strain>
    </source>
</reference>
<keyword evidence="5" id="KW-0804">Transcription</keyword>
<evidence type="ECO:0000259" key="7">
    <source>
        <dbReference type="PROSITE" id="PS50048"/>
    </source>
</evidence>
<proteinExistence type="predicted"/>
<comment type="caution">
    <text evidence="8">The sequence shown here is derived from an EMBL/GenBank/DDBJ whole genome shotgun (WGS) entry which is preliminary data.</text>
</comment>
<dbReference type="OrthoDB" id="3172332at2759"/>
<organism evidence="8 9">
    <name type="scientific">Polychaeton citri CBS 116435</name>
    <dbReference type="NCBI Taxonomy" id="1314669"/>
    <lineage>
        <taxon>Eukaryota</taxon>
        <taxon>Fungi</taxon>
        <taxon>Dikarya</taxon>
        <taxon>Ascomycota</taxon>
        <taxon>Pezizomycotina</taxon>
        <taxon>Dothideomycetes</taxon>
        <taxon>Dothideomycetidae</taxon>
        <taxon>Capnodiales</taxon>
        <taxon>Capnodiaceae</taxon>
        <taxon>Polychaeton</taxon>
    </lineage>
</organism>
<dbReference type="Pfam" id="PF11951">
    <property type="entry name" value="Fungal_trans_2"/>
    <property type="match status" value="1"/>
</dbReference>
<keyword evidence="4" id="KW-0238">DNA-binding</keyword>
<evidence type="ECO:0000256" key="4">
    <source>
        <dbReference type="ARBA" id="ARBA00023125"/>
    </source>
</evidence>
<dbReference type="PANTHER" id="PTHR36206">
    <property type="entry name" value="ASPERCRYPTIN BIOSYNTHESIS CLUSTER-SPECIFIC TRANSCRIPTION REGULATOR ATNN-RELATED"/>
    <property type="match status" value="1"/>
</dbReference>
<dbReference type="InterPro" id="IPR001138">
    <property type="entry name" value="Zn2Cys6_DnaBD"/>
</dbReference>
<evidence type="ECO:0000256" key="3">
    <source>
        <dbReference type="ARBA" id="ARBA00023015"/>
    </source>
</evidence>
<dbReference type="GO" id="GO:0003677">
    <property type="term" value="F:DNA binding"/>
    <property type="evidence" value="ECO:0007669"/>
    <property type="project" value="UniProtKB-KW"/>
</dbReference>
<protein>
    <recommendedName>
        <fullName evidence="7">Zn(2)-C6 fungal-type domain-containing protein</fullName>
    </recommendedName>
</protein>
<gene>
    <name evidence="8" type="ORF">K431DRAFT_276674</name>
</gene>
<keyword evidence="2" id="KW-0862">Zinc</keyword>
<evidence type="ECO:0000313" key="9">
    <source>
        <dbReference type="Proteomes" id="UP000799441"/>
    </source>
</evidence>
<dbReference type="PROSITE" id="PS00463">
    <property type="entry name" value="ZN2_CY6_FUNGAL_1"/>
    <property type="match status" value="1"/>
</dbReference>
<keyword evidence="3" id="KW-0805">Transcription regulation</keyword>
<keyword evidence="9" id="KW-1185">Reference proteome</keyword>
<keyword evidence="6" id="KW-0539">Nucleus</keyword>
<sequence length="523" mass="60127">MRDTTAAGERKVAYRRYAPKTRTGCVTCKIRRVKCDEAKPVCNRCASTGRKCDGYAPAETNGALVKYQGSRKHDDPVFELRLDISTDALERRTLSYFKERTGPCLSGYFPDHVIDRLLLQACHREPTVRYAVSALSALHEEKELTAGLRKEHDETYLVPHNSYPMQQYGKALQGLQQLLKSGSVDLDLVLICCVVCIHFESIREQFIPAMVHLDNAIKLLKDRGPYEEGRVERSLVRTLMRMDIQSSIYLGSRVPSLPYYTANVDTELSEDLQDLTQARDVVTVYTDRFFHFLRKTADPYVSLEPGNVPLETYAKAQEFSSTFKAIEGLLWDFIHKPHIKLSFREQYGLNMLRTRVKLNKIQAGTCLFAEGTLYDSYLDDFDEMLTLCNFMMNSDPAHHKIHSVSLDEGLLHPLYYIATHCRDGRMRWKALSLLKCLPKGAGVWHYRSMTAAAQVVVEFEEALTNKPQGTALCEDIPEWRRVHFSNFDGYYLASRRRQVMLHYKTLSNGIDGEWTDMRQEVRW</sequence>
<dbReference type="SMART" id="SM00066">
    <property type="entry name" value="GAL4"/>
    <property type="match status" value="1"/>
</dbReference>
<evidence type="ECO:0000313" key="8">
    <source>
        <dbReference type="EMBL" id="KAF2717579.1"/>
    </source>
</evidence>
<dbReference type="CDD" id="cd00067">
    <property type="entry name" value="GAL4"/>
    <property type="match status" value="1"/>
</dbReference>
<dbReference type="AlphaFoldDB" id="A0A9P4Q0P5"/>
<evidence type="ECO:0000256" key="1">
    <source>
        <dbReference type="ARBA" id="ARBA00022723"/>
    </source>
</evidence>
<dbReference type="InterPro" id="IPR021858">
    <property type="entry name" value="Fun_TF"/>
</dbReference>
<dbReference type="SUPFAM" id="SSF57701">
    <property type="entry name" value="Zn2/Cys6 DNA-binding domain"/>
    <property type="match status" value="1"/>
</dbReference>
<dbReference type="Gene3D" id="4.10.240.10">
    <property type="entry name" value="Zn(2)-C6 fungal-type DNA-binding domain"/>
    <property type="match status" value="1"/>
</dbReference>
<dbReference type="InterPro" id="IPR036864">
    <property type="entry name" value="Zn2-C6_fun-type_DNA-bd_sf"/>
</dbReference>